<evidence type="ECO:0000313" key="2">
    <source>
        <dbReference type="EMBL" id="ELK32187.1"/>
    </source>
</evidence>
<evidence type="ECO:0000256" key="1">
    <source>
        <dbReference type="SAM" id="MobiDB-lite"/>
    </source>
</evidence>
<dbReference type="EMBL" id="KB105634">
    <property type="protein sequence ID" value="ELK32187.1"/>
    <property type="molecule type" value="Genomic_DNA"/>
</dbReference>
<name>L5M1I5_MYODS</name>
<feature type="compositionally biased region" description="Basic and acidic residues" evidence="1">
    <location>
        <begin position="54"/>
        <end position="69"/>
    </location>
</feature>
<dbReference type="GO" id="GO:0006096">
    <property type="term" value="P:glycolytic process"/>
    <property type="evidence" value="ECO:0007669"/>
    <property type="project" value="InterPro"/>
</dbReference>
<keyword evidence="3" id="KW-1185">Reference proteome</keyword>
<dbReference type="InterPro" id="IPR005952">
    <property type="entry name" value="Phosphogly_mut1"/>
</dbReference>
<dbReference type="AlphaFoldDB" id="L5M1I5"/>
<dbReference type="Proteomes" id="UP000010556">
    <property type="component" value="Unassembled WGS sequence"/>
</dbReference>
<dbReference type="InterPro" id="IPR029033">
    <property type="entry name" value="His_PPase_superfam"/>
</dbReference>
<gene>
    <name evidence="2" type="ORF">MDA_GLEAN10006629</name>
</gene>
<feature type="region of interest" description="Disordered" evidence="1">
    <location>
        <begin position="1"/>
        <end position="76"/>
    </location>
</feature>
<proteinExistence type="predicted"/>
<organism evidence="2 3">
    <name type="scientific">Myotis davidii</name>
    <name type="common">David's myotis</name>
    <dbReference type="NCBI Taxonomy" id="225400"/>
    <lineage>
        <taxon>Eukaryota</taxon>
        <taxon>Metazoa</taxon>
        <taxon>Chordata</taxon>
        <taxon>Craniata</taxon>
        <taxon>Vertebrata</taxon>
        <taxon>Euteleostomi</taxon>
        <taxon>Mammalia</taxon>
        <taxon>Eutheria</taxon>
        <taxon>Laurasiatheria</taxon>
        <taxon>Chiroptera</taxon>
        <taxon>Yangochiroptera</taxon>
        <taxon>Vespertilionidae</taxon>
        <taxon>Myotis</taxon>
    </lineage>
</organism>
<dbReference type="Gene3D" id="3.40.50.1240">
    <property type="entry name" value="Phosphoglycerate mutase-like"/>
    <property type="match status" value="1"/>
</dbReference>
<dbReference type="SUPFAM" id="SSF53254">
    <property type="entry name" value="Phosphoglycerate mutase-like"/>
    <property type="match status" value="1"/>
</dbReference>
<protein>
    <submittedName>
        <fullName evidence="2">Phosphoglycerate mutase 1</fullName>
    </submittedName>
</protein>
<accession>L5M1I5</accession>
<sequence length="113" mass="12267">MSGTMGGVTGLNKAETAAKHGEAQVKIWRRSYDIPPPPMEPDHPSHSNIRKDRRHLEGPSEEALTERSRPTGIPTVCELGKNVKPIKPRQLLGGEETVRKATEAVAAPGKAKK</sequence>
<evidence type="ECO:0000313" key="3">
    <source>
        <dbReference type="Proteomes" id="UP000010556"/>
    </source>
</evidence>
<reference evidence="3" key="1">
    <citation type="journal article" date="2013" name="Science">
        <title>Comparative analysis of bat genomes provides insight into the evolution of flight and immunity.</title>
        <authorList>
            <person name="Zhang G."/>
            <person name="Cowled C."/>
            <person name="Shi Z."/>
            <person name="Huang Z."/>
            <person name="Bishop-Lilly K.A."/>
            <person name="Fang X."/>
            <person name="Wynne J.W."/>
            <person name="Xiong Z."/>
            <person name="Baker M.L."/>
            <person name="Zhao W."/>
            <person name="Tachedjian M."/>
            <person name="Zhu Y."/>
            <person name="Zhou P."/>
            <person name="Jiang X."/>
            <person name="Ng J."/>
            <person name="Yang L."/>
            <person name="Wu L."/>
            <person name="Xiao J."/>
            <person name="Feng Y."/>
            <person name="Chen Y."/>
            <person name="Sun X."/>
            <person name="Zhang Y."/>
            <person name="Marsh G.A."/>
            <person name="Crameri G."/>
            <person name="Broder C.C."/>
            <person name="Frey K.G."/>
            <person name="Wang L.F."/>
            <person name="Wang J."/>
        </authorList>
    </citation>
    <scope>NUCLEOTIDE SEQUENCE [LARGE SCALE GENOMIC DNA]</scope>
</reference>
<dbReference type="PANTHER" id="PTHR11931">
    <property type="entry name" value="PHOSPHOGLYCERATE MUTASE"/>
    <property type="match status" value="1"/>
</dbReference>
<dbReference type="GO" id="GO:0016868">
    <property type="term" value="F:intramolecular phosphotransferase activity"/>
    <property type="evidence" value="ECO:0007669"/>
    <property type="project" value="InterPro"/>
</dbReference>